<dbReference type="AlphaFoldDB" id="A0AA87CLD3"/>
<gene>
    <name evidence="1" type="ORF">B4X68_16690</name>
</gene>
<comment type="caution">
    <text evidence="1">The sequence shown here is derived from an EMBL/GenBank/DDBJ whole genome shotgun (WGS) entry which is preliminary data.</text>
</comment>
<name>A0AA87CLD3_LISMN</name>
<dbReference type="EMBL" id="AAAICE010000060">
    <property type="protein sequence ID" value="EAC3883635.1"/>
    <property type="molecule type" value="Genomic_DNA"/>
</dbReference>
<reference evidence="1 2" key="1">
    <citation type="submission" date="2018-08" db="EMBL/GenBank/DDBJ databases">
        <authorList>
            <consortium name="GenomeTrakr: Next Generation Sequencing Network for Food Pathogen Tracability"/>
        </authorList>
    </citation>
    <scope>NUCLEOTIDE SEQUENCE [LARGE SCALE GENOMIC DNA]</scope>
    <source>
        <strain evidence="1 2">CFSAN060999</strain>
    </source>
</reference>
<dbReference type="Proteomes" id="UP000356407">
    <property type="component" value="Unassembled WGS sequence"/>
</dbReference>
<sequence>MQDGKLSSTGVFAWVTIDKEVKRIVERKSLKQQCDVEIIQFLVEIEPINIVSLFSFLVQLKEADCRIAATNDS</sequence>
<organism evidence="1 2">
    <name type="scientific">Listeria monocytogenes</name>
    <dbReference type="NCBI Taxonomy" id="1639"/>
    <lineage>
        <taxon>Bacteria</taxon>
        <taxon>Bacillati</taxon>
        <taxon>Bacillota</taxon>
        <taxon>Bacilli</taxon>
        <taxon>Bacillales</taxon>
        <taxon>Listeriaceae</taxon>
        <taxon>Listeria</taxon>
    </lineage>
</organism>
<protein>
    <submittedName>
        <fullName evidence="1">Uncharacterized protein</fullName>
    </submittedName>
</protein>
<evidence type="ECO:0000313" key="1">
    <source>
        <dbReference type="EMBL" id="EAC3883635.1"/>
    </source>
</evidence>
<evidence type="ECO:0000313" key="2">
    <source>
        <dbReference type="Proteomes" id="UP000356407"/>
    </source>
</evidence>
<proteinExistence type="predicted"/>
<accession>A0AA87CLD3</accession>